<dbReference type="Gene3D" id="2.130.10.130">
    <property type="entry name" value="Integrin alpha, N-terminal"/>
    <property type="match status" value="4"/>
</dbReference>
<evidence type="ECO:0008006" key="9">
    <source>
        <dbReference type="Google" id="ProtNLM"/>
    </source>
</evidence>
<dbReference type="SUPFAM" id="SSF69318">
    <property type="entry name" value="Integrin alpha N-terminal domain"/>
    <property type="match status" value="1"/>
</dbReference>
<evidence type="ECO:0000256" key="6">
    <source>
        <dbReference type="SAM" id="SignalP"/>
    </source>
</evidence>
<dbReference type="InterPro" id="IPR013517">
    <property type="entry name" value="FG-GAP"/>
</dbReference>
<organism evidence="7 8">
    <name type="scientific">Streptomyces graminofaciens</name>
    <dbReference type="NCBI Taxonomy" id="68212"/>
    <lineage>
        <taxon>Bacteria</taxon>
        <taxon>Bacillati</taxon>
        <taxon>Actinomycetota</taxon>
        <taxon>Actinomycetes</taxon>
        <taxon>Kitasatosporales</taxon>
        <taxon>Streptomycetaceae</taxon>
        <taxon>Streptomyces</taxon>
    </lineage>
</organism>
<gene>
    <name evidence="7" type="ORF">SGFS_064790</name>
</gene>
<evidence type="ECO:0000313" key="8">
    <source>
        <dbReference type="Proteomes" id="UP001321542"/>
    </source>
</evidence>
<feature type="region of interest" description="Disordered" evidence="5">
    <location>
        <begin position="486"/>
        <end position="505"/>
    </location>
</feature>
<sequence>MDAYYQASRMPQETRMHKHLRLALATASAAALTGGLLTFTAATATAADSVHQPVADFNGDGYGDVAYSAVGANVGGNNFAGQIVALYGSANGVTSTKRTTISQNTPGIPDSAETGDCFGQDPAYGDFNGDGYDDLAVSAALEDAGGDRDTGTVVIVWGSPKGLSGATTLKDPAPVTHGDWGKSLAAGDFDGDGKQDLAVGTASRTIHVFKGGIAKSGKAGGRYTFEPPIKSEEFTGAVNLTAGAVNGDKRTDLIVTGWDPDSEKRLIVNYYVPGTASGLSVSSAQQLKSGIVSGIGDINGDGYGDIVTGEDWDPSDGDVLSGPDAVTGGQVHIAYGSASGPGTAVAVTQDTGNVPDSSEIRDEFGNDLSLGDINGDGFQDLVVGVSGESLNGVGDTGAVTVLYGSASGLDTDSGLQHFAQSTAGVPGADERYDHFGSEVKLTDVTGDGKADLTVGASGENGGNGRVVYLPSDGTKITTTGSRTLSASSVGLSTKGSPGFGGQAAN</sequence>
<keyword evidence="8" id="KW-1185">Reference proteome</keyword>
<dbReference type="PANTHER" id="PTHR23221">
    <property type="entry name" value="GLYCOSYLPHOSPHATIDYLINOSITOL PHOSPHOLIPASE D"/>
    <property type="match status" value="1"/>
</dbReference>
<dbReference type="Pfam" id="PF13517">
    <property type="entry name" value="FG-GAP_3"/>
    <property type="match status" value="1"/>
</dbReference>
<reference evidence="7 8" key="1">
    <citation type="journal article" date="2010" name="ChemBioChem">
        <title>Cloning and characterization of the biosynthetic gene cluster of 16-membered macrolide antibiotic FD-891: involvement of a dual functional cytochrome P450 monooxygenase catalyzing epoxidation and hydroxylation.</title>
        <authorList>
            <person name="Kudo F."/>
            <person name="Motegi A."/>
            <person name="Mizoue K."/>
            <person name="Eguchi T."/>
        </authorList>
    </citation>
    <scope>NUCLEOTIDE SEQUENCE [LARGE SCALE GENOMIC DNA]</scope>
    <source>
        <strain evidence="7 8">A-8890</strain>
    </source>
</reference>
<dbReference type="PROSITE" id="PS51470">
    <property type="entry name" value="FG_GAP"/>
    <property type="match status" value="3"/>
</dbReference>
<keyword evidence="2" id="KW-0677">Repeat</keyword>
<feature type="signal peptide" evidence="6">
    <location>
        <begin position="1"/>
        <end position="46"/>
    </location>
</feature>
<protein>
    <recommendedName>
        <fullName evidence="9">Integrin-like protein</fullName>
    </recommendedName>
</protein>
<name>A0ABM7FF78_9ACTN</name>
<evidence type="ECO:0000256" key="5">
    <source>
        <dbReference type="SAM" id="MobiDB-lite"/>
    </source>
</evidence>
<feature type="chain" id="PRO_5046062566" description="Integrin-like protein" evidence="6">
    <location>
        <begin position="47"/>
        <end position="505"/>
    </location>
</feature>
<evidence type="ECO:0000256" key="1">
    <source>
        <dbReference type="ARBA" id="ARBA00022729"/>
    </source>
</evidence>
<dbReference type="InterPro" id="IPR028994">
    <property type="entry name" value="Integrin_alpha_N"/>
</dbReference>
<accession>A0ABM7FF78</accession>
<proteinExistence type="predicted"/>
<evidence type="ECO:0000256" key="3">
    <source>
        <dbReference type="ARBA" id="ARBA00022801"/>
    </source>
</evidence>
<dbReference type="InterPro" id="IPR013519">
    <property type="entry name" value="Int_alpha_beta-p"/>
</dbReference>
<dbReference type="Proteomes" id="UP001321542">
    <property type="component" value="Chromosome"/>
</dbReference>
<reference evidence="7 8" key="2">
    <citation type="journal article" date="2023" name="ChemBioChem">
        <title>Acyltransferase Domain Exchange between Two Independent Type I Polyketide Synthases in the Same Producer Strain of Macrolide Antibiotics.</title>
        <authorList>
            <person name="Kudo F."/>
            <person name="Kishikawa K."/>
            <person name="Tsuboi K."/>
            <person name="Kido T."/>
            <person name="Usui T."/>
            <person name="Hashimoto J."/>
            <person name="Shin-Ya K."/>
            <person name="Miyanaga A."/>
            <person name="Eguchi T."/>
        </authorList>
    </citation>
    <scope>NUCLEOTIDE SEQUENCE [LARGE SCALE GENOMIC DNA]</scope>
    <source>
        <strain evidence="7 8">A-8890</strain>
    </source>
</reference>
<keyword evidence="4" id="KW-0325">Glycoprotein</keyword>
<dbReference type="Pfam" id="PF01839">
    <property type="entry name" value="FG-GAP"/>
    <property type="match status" value="2"/>
</dbReference>
<evidence type="ECO:0000256" key="4">
    <source>
        <dbReference type="ARBA" id="ARBA00023180"/>
    </source>
</evidence>
<evidence type="ECO:0000256" key="2">
    <source>
        <dbReference type="ARBA" id="ARBA00022737"/>
    </source>
</evidence>
<evidence type="ECO:0000313" key="7">
    <source>
        <dbReference type="EMBL" id="BBC35185.1"/>
    </source>
</evidence>
<keyword evidence="1 6" id="KW-0732">Signal</keyword>
<feature type="compositionally biased region" description="Polar residues" evidence="5">
    <location>
        <begin position="486"/>
        <end position="495"/>
    </location>
</feature>
<dbReference type="EMBL" id="AP018448">
    <property type="protein sequence ID" value="BBC35185.1"/>
    <property type="molecule type" value="Genomic_DNA"/>
</dbReference>
<dbReference type="PANTHER" id="PTHR23221:SF7">
    <property type="entry name" value="PHOSPHATIDYLINOSITOL-GLYCAN-SPECIFIC PHOSPHOLIPASE D"/>
    <property type="match status" value="1"/>
</dbReference>
<dbReference type="SMART" id="SM00191">
    <property type="entry name" value="Int_alpha"/>
    <property type="match status" value="5"/>
</dbReference>
<keyword evidence="3" id="KW-0378">Hydrolase</keyword>